<reference evidence="1 2" key="1">
    <citation type="submission" date="2021-06" db="EMBL/GenBank/DDBJ databases">
        <authorList>
            <person name="Sun Q."/>
            <person name="Li D."/>
        </authorList>
    </citation>
    <scope>NUCLEOTIDE SEQUENCE [LARGE SCALE GENOMIC DNA]</scope>
    <source>
        <strain evidence="1 2">MSJ-11</strain>
    </source>
</reference>
<comment type="caution">
    <text evidence="1">The sequence shown here is derived from an EMBL/GenBank/DDBJ whole genome shotgun (WGS) entry which is preliminary data.</text>
</comment>
<dbReference type="RefSeq" id="WP_216437740.1">
    <property type="nucleotide sequence ID" value="NZ_JAHLQF010000001.1"/>
</dbReference>
<proteinExistence type="predicted"/>
<accession>A0ABS6EF63</accession>
<gene>
    <name evidence="1" type="ORF">KQI86_03385</name>
</gene>
<dbReference type="Proteomes" id="UP000726170">
    <property type="component" value="Unassembled WGS sequence"/>
</dbReference>
<sequence length="219" mass="26029">MLFFNKKVNPSTINEIGEIINKYNEEFEDCYLPQGTKFLWYLGGHETLDSLCENELINFDLHKLFDYKEIALAKCLDEQPKVRKSFFYSLNNIKQSQDLEDVSSVLEFLENKGKVFINNYLKTFQKSAEHYNKKHNKGKLPEYRELYTWADDEYVYFLDKLFVYLGAFKIKLDSIIDVYQSDDIARTVLKYSENDEINELYFNLEAYGMLKHFAPDKND</sequence>
<name>A0ABS6EF63_9CLOT</name>
<dbReference type="EMBL" id="JAHLQF010000001">
    <property type="protein sequence ID" value="MBU5483356.1"/>
    <property type="molecule type" value="Genomic_DNA"/>
</dbReference>
<keyword evidence="2" id="KW-1185">Reference proteome</keyword>
<evidence type="ECO:0000313" key="1">
    <source>
        <dbReference type="EMBL" id="MBU5483356.1"/>
    </source>
</evidence>
<organism evidence="1 2">
    <name type="scientific">Clostridium mobile</name>
    <dbReference type="NCBI Taxonomy" id="2841512"/>
    <lineage>
        <taxon>Bacteria</taxon>
        <taxon>Bacillati</taxon>
        <taxon>Bacillota</taxon>
        <taxon>Clostridia</taxon>
        <taxon>Eubacteriales</taxon>
        <taxon>Clostridiaceae</taxon>
        <taxon>Clostridium</taxon>
    </lineage>
</organism>
<protein>
    <submittedName>
        <fullName evidence="1">Uncharacterized protein</fullName>
    </submittedName>
</protein>
<evidence type="ECO:0000313" key="2">
    <source>
        <dbReference type="Proteomes" id="UP000726170"/>
    </source>
</evidence>